<dbReference type="Proteomes" id="UP000478052">
    <property type="component" value="Unassembled WGS sequence"/>
</dbReference>
<keyword evidence="2" id="KW-1185">Reference proteome</keyword>
<evidence type="ECO:0000313" key="2">
    <source>
        <dbReference type="Proteomes" id="UP000478052"/>
    </source>
</evidence>
<accession>A0A6G0VU27</accession>
<dbReference type="EMBL" id="VUJU01011859">
    <property type="protein sequence ID" value="KAF0709709.1"/>
    <property type="molecule type" value="Genomic_DNA"/>
</dbReference>
<comment type="caution">
    <text evidence="1">The sequence shown here is derived from an EMBL/GenBank/DDBJ whole genome shotgun (WGS) entry which is preliminary data.</text>
</comment>
<gene>
    <name evidence="1" type="ORF">FWK35_00036202</name>
</gene>
<evidence type="ECO:0000313" key="1">
    <source>
        <dbReference type="EMBL" id="KAF0709709.1"/>
    </source>
</evidence>
<name>A0A6G0VU27_APHCR</name>
<reference evidence="1 2" key="1">
    <citation type="submission" date="2019-08" db="EMBL/GenBank/DDBJ databases">
        <title>Whole genome of Aphis craccivora.</title>
        <authorList>
            <person name="Voronova N.V."/>
            <person name="Shulinski R.S."/>
            <person name="Bandarenka Y.V."/>
            <person name="Zhorov D.G."/>
            <person name="Warner D."/>
        </authorList>
    </citation>
    <scope>NUCLEOTIDE SEQUENCE [LARGE SCALE GENOMIC DNA]</scope>
    <source>
        <strain evidence="1">180601</strain>
        <tissue evidence="1">Whole Body</tissue>
    </source>
</reference>
<sequence>MEEDDDIITLYQHGEFIDNIIKYIAGFVIRKMTRVLLCKICLKELIFDKSASMLLDRKNRGGLIKPHRYIK</sequence>
<dbReference type="AlphaFoldDB" id="A0A6G0VU27"/>
<proteinExistence type="predicted"/>
<dbReference type="OrthoDB" id="6491412at2759"/>
<organism evidence="1 2">
    <name type="scientific">Aphis craccivora</name>
    <name type="common">Cowpea aphid</name>
    <dbReference type="NCBI Taxonomy" id="307492"/>
    <lineage>
        <taxon>Eukaryota</taxon>
        <taxon>Metazoa</taxon>
        <taxon>Ecdysozoa</taxon>
        <taxon>Arthropoda</taxon>
        <taxon>Hexapoda</taxon>
        <taxon>Insecta</taxon>
        <taxon>Pterygota</taxon>
        <taxon>Neoptera</taxon>
        <taxon>Paraneoptera</taxon>
        <taxon>Hemiptera</taxon>
        <taxon>Sternorrhyncha</taxon>
        <taxon>Aphidomorpha</taxon>
        <taxon>Aphidoidea</taxon>
        <taxon>Aphididae</taxon>
        <taxon>Aphidini</taxon>
        <taxon>Aphis</taxon>
        <taxon>Aphis</taxon>
    </lineage>
</organism>
<protein>
    <recommendedName>
        <fullName evidence="3">THAP-type domain-containing protein</fullName>
    </recommendedName>
</protein>
<evidence type="ECO:0008006" key="3">
    <source>
        <dbReference type="Google" id="ProtNLM"/>
    </source>
</evidence>